<feature type="compositionally biased region" description="Polar residues" evidence="1">
    <location>
        <begin position="352"/>
        <end position="368"/>
    </location>
</feature>
<dbReference type="PANTHER" id="PTHR35552">
    <property type="entry name" value="MEDIATOR OF RNA POLYMERASE II TRANSCRIPTION SUBUNIT 8"/>
    <property type="match status" value="1"/>
</dbReference>
<dbReference type="InterPro" id="IPR038795">
    <property type="entry name" value="MED8_plant"/>
</dbReference>
<accession>A0A835JV05</accession>
<feature type="compositionally biased region" description="Polar residues" evidence="1">
    <location>
        <begin position="415"/>
        <end position="430"/>
    </location>
</feature>
<comment type="caution">
    <text evidence="2">The sequence shown here is derived from an EMBL/GenBank/DDBJ whole genome shotgun (WGS) entry which is preliminary data.</text>
</comment>
<keyword evidence="3" id="KW-1185">Reference proteome</keyword>
<organism evidence="2 3">
    <name type="scientific">Salix dunnii</name>
    <dbReference type="NCBI Taxonomy" id="1413687"/>
    <lineage>
        <taxon>Eukaryota</taxon>
        <taxon>Viridiplantae</taxon>
        <taxon>Streptophyta</taxon>
        <taxon>Embryophyta</taxon>
        <taxon>Tracheophyta</taxon>
        <taxon>Spermatophyta</taxon>
        <taxon>Magnoliopsida</taxon>
        <taxon>eudicotyledons</taxon>
        <taxon>Gunneridae</taxon>
        <taxon>Pentapetalae</taxon>
        <taxon>rosids</taxon>
        <taxon>fabids</taxon>
        <taxon>Malpighiales</taxon>
        <taxon>Salicaceae</taxon>
        <taxon>Saliceae</taxon>
        <taxon>Salix</taxon>
    </lineage>
</organism>
<feature type="region of interest" description="Disordered" evidence="1">
    <location>
        <begin position="415"/>
        <end position="441"/>
    </location>
</feature>
<dbReference type="OrthoDB" id="542418at2759"/>
<dbReference type="PANTHER" id="PTHR35552:SF1">
    <property type="entry name" value="MEDIATOR OF RNA POLYMERASE II TRANSCRIPTION SUBUNIT 8"/>
    <property type="match status" value="1"/>
</dbReference>
<feature type="compositionally biased region" description="Low complexity" evidence="1">
    <location>
        <begin position="323"/>
        <end position="351"/>
    </location>
</feature>
<evidence type="ECO:0000256" key="1">
    <source>
        <dbReference type="SAM" id="MobiDB-lite"/>
    </source>
</evidence>
<proteinExistence type="predicted"/>
<dbReference type="AlphaFoldDB" id="A0A835JV05"/>
<evidence type="ECO:0000313" key="2">
    <source>
        <dbReference type="EMBL" id="KAF9675108.1"/>
    </source>
</evidence>
<dbReference type="GO" id="GO:0016592">
    <property type="term" value="C:mediator complex"/>
    <property type="evidence" value="ECO:0007669"/>
    <property type="project" value="InterPro"/>
</dbReference>
<sequence>MAAMEGVMQDQSQLQNQQQQQVVVPERLNHAVQQQLNLESVKTRAHGLFKALNRILEDFDAYARTNTTPKWQDILGQYSMVNLELFSIVDEIKKVSKAFVVHPKNVNAENATILPVMLSSKLLPEMEMDDNSKREHLLQGMQSLPISSQIEKLKARIDMIAAACESAEKVLADTRKAYQFGTRQGPTTLPTLDKAQAAKILEQENLLRAAVNGGEGLRVTGDQRQVTSALPVHLLDVLALSDGMHSFSDSSGMYMKNTPSISNSINNQGSLLQPTGTPLHVRSAASPSAATSATSFDHTTPSPLPYANSPRSGTNMMNTPSPQQQVQHQQQQQQRQKMMQHQQQLRQSSMQALGQNQMSQMHDLQSQGQQKFQPRMSIHFDAFQAFCHKVLFAIWFSSIYKVLLHGQHQMQYSQPMGHQQFQSRQLSSGHVQHGMGQSQLNQGNQLNRHLSQFSSAANTSLFNTAQGAPNTQIPNMSSTMSSQTHMPRMQFGLAGNNPQRSHASTALNDQFPPFIILFSFPCWNGEFSYDFLISPNQGGGCIVFILTCAKIEEAIVLVLCFIRILIHEAKVQLLPLLAVYNMGVSNPGGMMPMQQQQQLGSQGAFGNMQPNAQNLQSSMAALQNVSQNHPNFAQQRQQNQQ</sequence>
<protein>
    <recommendedName>
        <fullName evidence="4">Mediator of RNA polymerase II transcription subunit 8</fullName>
    </recommendedName>
</protein>
<evidence type="ECO:0008006" key="4">
    <source>
        <dbReference type="Google" id="ProtNLM"/>
    </source>
</evidence>
<name>A0A835JV05_9ROSI</name>
<evidence type="ECO:0000313" key="3">
    <source>
        <dbReference type="Proteomes" id="UP000657918"/>
    </source>
</evidence>
<feature type="compositionally biased region" description="Polar residues" evidence="1">
    <location>
        <begin position="258"/>
        <end position="276"/>
    </location>
</feature>
<dbReference type="Proteomes" id="UP000657918">
    <property type="component" value="Unassembled WGS sequence"/>
</dbReference>
<dbReference type="EMBL" id="JADGMS010000010">
    <property type="protein sequence ID" value="KAF9675108.1"/>
    <property type="molecule type" value="Genomic_DNA"/>
</dbReference>
<feature type="compositionally biased region" description="Polar residues" evidence="1">
    <location>
        <begin position="309"/>
        <end position="322"/>
    </location>
</feature>
<feature type="region of interest" description="Disordered" evidence="1">
    <location>
        <begin position="258"/>
        <end position="368"/>
    </location>
</feature>
<feature type="compositionally biased region" description="Low complexity" evidence="1">
    <location>
        <begin position="283"/>
        <end position="295"/>
    </location>
</feature>
<reference evidence="2 3" key="1">
    <citation type="submission" date="2020-10" db="EMBL/GenBank/DDBJ databases">
        <title>Plant Genome Project.</title>
        <authorList>
            <person name="Zhang R.-G."/>
        </authorList>
    </citation>
    <scope>NUCLEOTIDE SEQUENCE [LARGE SCALE GENOMIC DNA]</scope>
    <source>
        <strain evidence="2">FAFU-HL-1</strain>
        <tissue evidence="2">Leaf</tissue>
    </source>
</reference>
<gene>
    <name evidence="2" type="ORF">SADUNF_Sadunf10G0197100</name>
</gene>